<sequence>MVPNKPNSREVSADAPTDFIKSRRQKLVMTDTGMERRYYELRALSELRNALRSGDIWVRGSRQFKDLEEYSVSPEKSVSLK</sequence>
<evidence type="ECO:0000313" key="1">
    <source>
        <dbReference type="EMBL" id="CAB3665915.1"/>
    </source>
</evidence>
<accession>A0A6S6ZAU8</accession>
<dbReference type="EMBL" id="CADIJO010000002">
    <property type="protein sequence ID" value="CAB3665915.1"/>
    <property type="molecule type" value="Genomic_DNA"/>
</dbReference>
<protein>
    <submittedName>
        <fullName evidence="1">Tn3 family transposase ISSod9</fullName>
    </submittedName>
</protein>
<proteinExistence type="predicted"/>
<organism evidence="1 2">
    <name type="scientific">Achromobacter deleyi</name>
    <dbReference type="NCBI Taxonomy" id="1353891"/>
    <lineage>
        <taxon>Bacteria</taxon>
        <taxon>Pseudomonadati</taxon>
        <taxon>Pseudomonadota</taxon>
        <taxon>Betaproteobacteria</taxon>
        <taxon>Burkholderiales</taxon>
        <taxon>Alcaligenaceae</taxon>
        <taxon>Achromobacter</taxon>
    </lineage>
</organism>
<reference evidence="1 2" key="1">
    <citation type="submission" date="2020-04" db="EMBL/GenBank/DDBJ databases">
        <authorList>
            <person name="De Canck E."/>
        </authorList>
    </citation>
    <scope>NUCLEOTIDE SEQUENCE [LARGE SCALE GENOMIC DNA]</scope>
    <source>
        <strain evidence="1 2">LMG 3458</strain>
    </source>
</reference>
<gene>
    <name evidence="1" type="ORF">LMG3458_00838</name>
</gene>
<evidence type="ECO:0000313" key="2">
    <source>
        <dbReference type="Proteomes" id="UP000494111"/>
    </source>
</evidence>
<name>A0A6S6ZAU8_9BURK</name>
<dbReference type="AlphaFoldDB" id="A0A6S6ZAU8"/>
<dbReference type="Proteomes" id="UP000494111">
    <property type="component" value="Unassembled WGS sequence"/>
</dbReference>